<evidence type="ECO:0000259" key="3">
    <source>
        <dbReference type="Pfam" id="PF13556"/>
    </source>
</evidence>
<organism evidence="4 5">
    <name type="scientific">Corynebacterium callunae DSM 20147</name>
    <dbReference type="NCBI Taxonomy" id="1121353"/>
    <lineage>
        <taxon>Bacteria</taxon>
        <taxon>Bacillati</taxon>
        <taxon>Actinomycetota</taxon>
        <taxon>Actinomycetes</taxon>
        <taxon>Mycobacteriales</taxon>
        <taxon>Corynebacteriaceae</taxon>
        <taxon>Corynebacterium</taxon>
    </lineage>
</organism>
<dbReference type="InterPro" id="IPR012914">
    <property type="entry name" value="PucR_dom"/>
</dbReference>
<dbReference type="InterPro" id="IPR042070">
    <property type="entry name" value="PucR_C-HTH_sf"/>
</dbReference>
<dbReference type="RefSeq" id="WP_015649954.1">
    <property type="nucleotide sequence ID" value="NC_020506.1"/>
</dbReference>
<evidence type="ECO:0000259" key="2">
    <source>
        <dbReference type="Pfam" id="PF07905"/>
    </source>
</evidence>
<feature type="compositionally biased region" description="Polar residues" evidence="1">
    <location>
        <begin position="1"/>
        <end position="17"/>
    </location>
</feature>
<dbReference type="Gene3D" id="1.10.10.2840">
    <property type="entry name" value="PucR C-terminal helix-turn-helix domain"/>
    <property type="match status" value="1"/>
</dbReference>
<name>M1URA1_9CORY</name>
<dbReference type="STRING" id="1121353.H924_00175"/>
<dbReference type="AlphaFoldDB" id="M1URA1"/>
<proteinExistence type="predicted"/>
<dbReference type="PANTHER" id="PTHR33744:SF1">
    <property type="entry name" value="DNA-BINDING TRANSCRIPTIONAL ACTIVATOR ADER"/>
    <property type="match status" value="1"/>
</dbReference>
<dbReference type="Proteomes" id="UP000011760">
    <property type="component" value="Chromosome"/>
</dbReference>
<accession>M1URA1</accession>
<dbReference type="InterPro" id="IPR051448">
    <property type="entry name" value="CdaR-like_regulators"/>
</dbReference>
<dbReference type="PATRIC" id="fig|1121353.3.peg.40"/>
<dbReference type="Pfam" id="PF07905">
    <property type="entry name" value="PucR"/>
    <property type="match status" value="1"/>
</dbReference>
<sequence length="564" mass="63356">MPVPMNSSAVGRSTGQQPKLHPHARTPLSSVEPPSTITLKEVLELPVLRRAQVEVLYGHEQLDHNVRWVHVAESPRAGKLLRGHELLLTTGLGLGEDDTEIRMNIDQFARAEATGLLVELGTHWKQLPPAVQKECERHRLPLIVTHRELRFVSVTEEVHTRILNEQFAQTAAMRDISESFWSLMFNGAPTEQLVIHASRLLGCPVVLEDLAHRVIYYSEGHELPSELLADWEKKSRLWSLENRHQGLIAEPIRVCDPTDPTITWDFIDIQAQGSHWGRLYFRGTTENPAHGSYILRHAAMALAIERVASANPNSWNELVDRVSLQRLMDNRFTTVDGERTVLEATGFPTRDRQILALDIRFHGNRIAAEEVRRILESTAPRSFALAAVSPEFPDRINCAWTLTAESNIPQRCNQLMDRLRSLAPRVSIIISSDLTGPVDLSSALHQVRRSEFLGSADGVHLFRVSRDRIDGLMHSLSGDVRVQAFVDSTLEPLLVHDSRHGSDLLETLETILRFPTSRSAAADAMYLSRTALYSRISTIERLLGVDLNDGDTQFTLSLAVRARS</sequence>
<dbReference type="OrthoDB" id="2973014at2"/>
<evidence type="ECO:0000256" key="1">
    <source>
        <dbReference type="SAM" id="MobiDB-lite"/>
    </source>
</evidence>
<dbReference type="InterPro" id="IPR025736">
    <property type="entry name" value="PucR_C-HTH_dom"/>
</dbReference>
<gene>
    <name evidence="4" type="ORF">H924_00175</name>
</gene>
<evidence type="ECO:0000313" key="5">
    <source>
        <dbReference type="Proteomes" id="UP000011760"/>
    </source>
</evidence>
<feature type="domain" description="PucR C-terminal helix-turn-helix" evidence="3">
    <location>
        <begin position="504"/>
        <end position="562"/>
    </location>
</feature>
<dbReference type="PANTHER" id="PTHR33744">
    <property type="entry name" value="CARBOHYDRATE DIACID REGULATOR"/>
    <property type="match status" value="1"/>
</dbReference>
<evidence type="ECO:0000313" key="4">
    <source>
        <dbReference type="EMBL" id="AGG65497.1"/>
    </source>
</evidence>
<protein>
    <submittedName>
        <fullName evidence="4">Purine catabolism regulatory protein</fullName>
    </submittedName>
</protein>
<dbReference type="KEGG" id="ccn:H924_00175"/>
<dbReference type="HOGENOM" id="CLU_017436_2_1_11"/>
<feature type="domain" description="Purine catabolism PurC-like" evidence="2">
    <location>
        <begin position="41"/>
        <end position="162"/>
    </location>
</feature>
<dbReference type="eggNOG" id="COG2508">
    <property type="taxonomic scope" value="Bacteria"/>
</dbReference>
<dbReference type="EMBL" id="CP004354">
    <property type="protein sequence ID" value="AGG65497.1"/>
    <property type="molecule type" value="Genomic_DNA"/>
</dbReference>
<dbReference type="Pfam" id="PF13556">
    <property type="entry name" value="HTH_30"/>
    <property type="match status" value="1"/>
</dbReference>
<feature type="region of interest" description="Disordered" evidence="1">
    <location>
        <begin position="1"/>
        <end position="33"/>
    </location>
</feature>
<reference evidence="4 5" key="1">
    <citation type="submission" date="2013-02" db="EMBL/GenBank/DDBJ databases">
        <title>The complete genome sequence of Corynebacterium callunae DSM 20147.</title>
        <authorList>
            <person name="Ruckert C."/>
            <person name="Albersmeier A."/>
            <person name="Kalinowski J."/>
        </authorList>
    </citation>
    <scope>NUCLEOTIDE SEQUENCE [LARGE SCALE GENOMIC DNA]</scope>
    <source>
        <strain evidence="4 5">DSM 20147</strain>
    </source>
</reference>
<keyword evidence="5" id="KW-1185">Reference proteome</keyword>